<evidence type="ECO:0000313" key="2">
    <source>
        <dbReference type="EMBL" id="MBS4539577.1"/>
    </source>
</evidence>
<feature type="transmembrane region" description="Helical" evidence="1">
    <location>
        <begin position="6"/>
        <end position="28"/>
    </location>
</feature>
<organism evidence="2 3">
    <name type="scientific">Anaeromonas frigoriresistens</name>
    <dbReference type="NCBI Taxonomy" id="2683708"/>
    <lineage>
        <taxon>Bacteria</taxon>
        <taxon>Bacillati</taxon>
        <taxon>Bacillota</taxon>
        <taxon>Tissierellia</taxon>
        <taxon>Tissierellales</taxon>
        <taxon>Thermohalobacteraceae</taxon>
        <taxon>Anaeromonas</taxon>
    </lineage>
</organism>
<dbReference type="RefSeq" id="WP_203367502.1">
    <property type="nucleotide sequence ID" value="NZ_WSFT01000053.1"/>
</dbReference>
<feature type="transmembrane region" description="Helical" evidence="1">
    <location>
        <begin position="80"/>
        <end position="99"/>
    </location>
</feature>
<keyword evidence="3" id="KW-1185">Reference proteome</keyword>
<evidence type="ECO:0000256" key="1">
    <source>
        <dbReference type="SAM" id="Phobius"/>
    </source>
</evidence>
<keyword evidence="1" id="KW-0472">Membrane</keyword>
<dbReference type="Proteomes" id="UP000724672">
    <property type="component" value="Unassembled WGS sequence"/>
</dbReference>
<reference evidence="2" key="1">
    <citation type="submission" date="2019-12" db="EMBL/GenBank/DDBJ databases">
        <title>Clostridiaceae gen. nov. sp. nov., isolated from sediment in Xinjiang, China.</title>
        <authorList>
            <person name="Zhang R."/>
        </authorList>
    </citation>
    <scope>NUCLEOTIDE SEQUENCE</scope>
    <source>
        <strain evidence="2">D2Q-11</strain>
    </source>
</reference>
<proteinExistence type="predicted"/>
<dbReference type="EMBL" id="WSFT01000053">
    <property type="protein sequence ID" value="MBS4539577.1"/>
    <property type="molecule type" value="Genomic_DNA"/>
</dbReference>
<feature type="transmembrane region" description="Helical" evidence="1">
    <location>
        <begin position="49"/>
        <end position="68"/>
    </location>
</feature>
<protein>
    <recommendedName>
        <fullName evidence="4">DUF3784 domain-containing protein</fullName>
    </recommendedName>
</protein>
<gene>
    <name evidence="2" type="ORF">GOQ27_13970</name>
</gene>
<evidence type="ECO:0008006" key="4">
    <source>
        <dbReference type="Google" id="ProtNLM"/>
    </source>
</evidence>
<accession>A0A942V1R4</accession>
<keyword evidence="1" id="KW-0812">Transmembrane</keyword>
<dbReference type="AlphaFoldDB" id="A0A942V1R4"/>
<keyword evidence="1" id="KW-1133">Transmembrane helix</keyword>
<evidence type="ECO:0000313" key="3">
    <source>
        <dbReference type="Proteomes" id="UP000724672"/>
    </source>
</evidence>
<name>A0A942V1R4_9FIRM</name>
<comment type="caution">
    <text evidence="2">The sequence shown here is derived from an EMBL/GenBank/DDBJ whole genome shotgun (WGS) entry which is preliminary data.</text>
</comment>
<sequence length="109" mass="12606">MLIITLTIMMSLSLIVSILSFLQKGPLFSTIYIISKKEDREELKTKDEYYFVAIIFLGIAISFGTRLIDLIFEFPFMRKVSVVIIIFICIYAIIGSITTESKRIKKNRE</sequence>